<protein>
    <recommendedName>
        <fullName evidence="4">Excalibur calcium-binding domain-containing protein</fullName>
    </recommendedName>
</protein>
<keyword evidence="1" id="KW-0732">Signal</keyword>
<organism evidence="2 3">
    <name type="scientific">Sedimentimonas flavescens</name>
    <dbReference type="NCBI Taxonomy" id="2851012"/>
    <lineage>
        <taxon>Bacteria</taxon>
        <taxon>Pseudomonadati</taxon>
        <taxon>Pseudomonadota</taxon>
        <taxon>Alphaproteobacteria</taxon>
        <taxon>Rhodobacterales</taxon>
        <taxon>Rhodobacter group</taxon>
        <taxon>Sedimentimonas</taxon>
    </lineage>
</organism>
<accession>A0ABT3A0A8</accession>
<dbReference type="EMBL" id="JAOWKW010000009">
    <property type="protein sequence ID" value="MCV2879434.1"/>
    <property type="molecule type" value="Genomic_DNA"/>
</dbReference>
<feature type="signal peptide" evidence="1">
    <location>
        <begin position="1"/>
        <end position="21"/>
    </location>
</feature>
<sequence>MKILVLALPALALMACTPTGPGTTGVGFGDYGEYLARREAELVGQRQAAIPAPQIAPAQPVVTAAAPVPANNGYGSAPLSALVPSAIQPGAAVPSAAVATPAAGADQSLGQEALATLAATSPTPVQPATPVAPAAPVPAPVVQGSAGPNLAAYALSATNGMGQQIYERGGFHLTDSGKACAKYISPDLAQMAFLEKGGPRKDSLNLDPDGDGFACGWDPRPFQAARQ</sequence>
<dbReference type="Proteomes" id="UP001526166">
    <property type="component" value="Unassembled WGS sequence"/>
</dbReference>
<dbReference type="RefSeq" id="WP_263848073.1">
    <property type="nucleotide sequence ID" value="NZ_JAOWKW010000009.1"/>
</dbReference>
<evidence type="ECO:0000256" key="1">
    <source>
        <dbReference type="SAM" id="SignalP"/>
    </source>
</evidence>
<evidence type="ECO:0008006" key="4">
    <source>
        <dbReference type="Google" id="ProtNLM"/>
    </source>
</evidence>
<reference evidence="2 3" key="1">
    <citation type="submission" date="2022-10" db="EMBL/GenBank/DDBJ databases">
        <title>Sinirhodobacter sp. nov., isolated from ocean surface sediments.</title>
        <authorList>
            <person name="He W."/>
            <person name="Wang L."/>
            <person name="Zhang D.-F."/>
        </authorList>
    </citation>
    <scope>NUCLEOTIDE SEQUENCE [LARGE SCALE GENOMIC DNA]</scope>
    <source>
        <strain evidence="2 3">WL0115</strain>
    </source>
</reference>
<proteinExistence type="predicted"/>
<name>A0ABT3A0A8_9RHOB</name>
<feature type="chain" id="PRO_5046546988" description="Excalibur calcium-binding domain-containing protein" evidence="1">
    <location>
        <begin position="22"/>
        <end position="227"/>
    </location>
</feature>
<keyword evidence="3" id="KW-1185">Reference proteome</keyword>
<gene>
    <name evidence="2" type="ORF">OE699_11290</name>
</gene>
<dbReference type="PROSITE" id="PS51257">
    <property type="entry name" value="PROKAR_LIPOPROTEIN"/>
    <property type="match status" value="1"/>
</dbReference>
<comment type="caution">
    <text evidence="2">The sequence shown here is derived from an EMBL/GenBank/DDBJ whole genome shotgun (WGS) entry which is preliminary data.</text>
</comment>
<evidence type="ECO:0000313" key="3">
    <source>
        <dbReference type="Proteomes" id="UP001526166"/>
    </source>
</evidence>
<evidence type="ECO:0000313" key="2">
    <source>
        <dbReference type="EMBL" id="MCV2879434.1"/>
    </source>
</evidence>